<sequence length="89" mass="10036">MRNGSDRNLELSDLSVHTKLANEKTVGIISLHWFVIMFISTETCPCSLGWIARGSRELYPCSRSAIETDDVYKTPFQTTRAAVEILTSR</sequence>
<feature type="non-terminal residue" evidence="1">
    <location>
        <position position="89"/>
    </location>
</feature>
<comment type="caution">
    <text evidence="1">The sequence shown here is derived from an EMBL/GenBank/DDBJ whole genome shotgun (WGS) entry which is preliminary data.</text>
</comment>
<evidence type="ECO:0000313" key="1">
    <source>
        <dbReference type="EMBL" id="KAH0556341.1"/>
    </source>
</evidence>
<name>A0AAV7IVG9_COTGL</name>
<reference evidence="1 2" key="1">
    <citation type="journal article" date="2021" name="J. Hered.">
        <title>A chromosome-level genome assembly of the parasitoid wasp, Cotesia glomerata (Hymenoptera: Braconidae).</title>
        <authorList>
            <person name="Pinto B.J."/>
            <person name="Weis J.J."/>
            <person name="Gamble T."/>
            <person name="Ode P.J."/>
            <person name="Paul R."/>
            <person name="Zaspel J.M."/>
        </authorList>
    </citation>
    <scope>NUCLEOTIDE SEQUENCE [LARGE SCALE GENOMIC DNA]</scope>
    <source>
        <strain evidence="1">CgM1</strain>
    </source>
</reference>
<accession>A0AAV7IVG9</accession>
<gene>
    <name evidence="1" type="ORF">KQX54_000285</name>
</gene>
<dbReference type="EMBL" id="JAHXZJ010000850">
    <property type="protein sequence ID" value="KAH0556341.1"/>
    <property type="molecule type" value="Genomic_DNA"/>
</dbReference>
<dbReference type="AlphaFoldDB" id="A0AAV7IVG9"/>
<keyword evidence="2" id="KW-1185">Reference proteome</keyword>
<protein>
    <submittedName>
        <fullName evidence="1">Uncharacterized protein</fullName>
    </submittedName>
</protein>
<evidence type="ECO:0000313" key="2">
    <source>
        <dbReference type="Proteomes" id="UP000826195"/>
    </source>
</evidence>
<proteinExistence type="predicted"/>
<organism evidence="1 2">
    <name type="scientific">Cotesia glomerata</name>
    <name type="common">Lepidopteran parasitic wasp</name>
    <name type="synonym">Apanteles glomeratus</name>
    <dbReference type="NCBI Taxonomy" id="32391"/>
    <lineage>
        <taxon>Eukaryota</taxon>
        <taxon>Metazoa</taxon>
        <taxon>Ecdysozoa</taxon>
        <taxon>Arthropoda</taxon>
        <taxon>Hexapoda</taxon>
        <taxon>Insecta</taxon>
        <taxon>Pterygota</taxon>
        <taxon>Neoptera</taxon>
        <taxon>Endopterygota</taxon>
        <taxon>Hymenoptera</taxon>
        <taxon>Apocrita</taxon>
        <taxon>Ichneumonoidea</taxon>
        <taxon>Braconidae</taxon>
        <taxon>Microgastrinae</taxon>
        <taxon>Cotesia</taxon>
    </lineage>
</organism>
<dbReference type="Proteomes" id="UP000826195">
    <property type="component" value="Unassembled WGS sequence"/>
</dbReference>